<keyword evidence="1" id="KW-0472">Membrane</keyword>
<dbReference type="AlphaFoldDB" id="A0A2U1U8Z2"/>
<name>A0A2U1U8Z2_9GAMM</name>
<reference evidence="2 3" key="1">
    <citation type="submission" date="2018-04" db="EMBL/GenBank/DDBJ databases">
        <title>Brenneria corticis sp.nov.</title>
        <authorList>
            <person name="Li Y."/>
        </authorList>
    </citation>
    <scope>NUCLEOTIDE SEQUENCE [LARGE SCALE GENOMIC DNA]</scope>
    <source>
        <strain evidence="2 3">CFCC 11842</strain>
    </source>
</reference>
<proteinExistence type="predicted"/>
<organism evidence="2 3">
    <name type="scientific">Brenneria corticis</name>
    <dbReference type="NCBI Taxonomy" id="2173106"/>
    <lineage>
        <taxon>Bacteria</taxon>
        <taxon>Pseudomonadati</taxon>
        <taxon>Pseudomonadota</taxon>
        <taxon>Gammaproteobacteria</taxon>
        <taxon>Enterobacterales</taxon>
        <taxon>Pectobacteriaceae</taxon>
        <taxon>Brenneria</taxon>
    </lineage>
</organism>
<accession>A0A2U1U8Z2</accession>
<comment type="caution">
    <text evidence="2">The sequence shown here is derived from an EMBL/GenBank/DDBJ whole genome shotgun (WGS) entry which is preliminary data.</text>
</comment>
<keyword evidence="3" id="KW-1185">Reference proteome</keyword>
<evidence type="ECO:0000256" key="1">
    <source>
        <dbReference type="SAM" id="Phobius"/>
    </source>
</evidence>
<sequence>MKKFLKYTFIDLCFEFLPVIAIIAIAIFSVSFFPDHWHYITGVGIVVVFILLWKFAKKPW</sequence>
<feature type="transmembrane region" description="Helical" evidence="1">
    <location>
        <begin position="39"/>
        <end position="56"/>
    </location>
</feature>
<evidence type="ECO:0000313" key="2">
    <source>
        <dbReference type="EMBL" id="PWC18123.1"/>
    </source>
</evidence>
<dbReference type="Proteomes" id="UP000296159">
    <property type="component" value="Unassembled WGS sequence"/>
</dbReference>
<feature type="transmembrane region" description="Helical" evidence="1">
    <location>
        <begin position="12"/>
        <end position="33"/>
    </location>
</feature>
<gene>
    <name evidence="2" type="ORF">DDT56_04425</name>
</gene>
<keyword evidence="1" id="KW-0812">Transmembrane</keyword>
<dbReference type="EMBL" id="QDKH01000005">
    <property type="protein sequence ID" value="PWC18123.1"/>
    <property type="molecule type" value="Genomic_DNA"/>
</dbReference>
<evidence type="ECO:0000313" key="3">
    <source>
        <dbReference type="Proteomes" id="UP000296159"/>
    </source>
</evidence>
<keyword evidence="1" id="KW-1133">Transmembrane helix</keyword>
<protein>
    <submittedName>
        <fullName evidence="2">Uncharacterized protein</fullName>
    </submittedName>
</protein>